<protein>
    <submittedName>
        <fullName evidence="1">Uncharacterized protein</fullName>
    </submittedName>
</protein>
<dbReference type="EMBL" id="ATFE01000013">
    <property type="protein sequence ID" value="EPF28247.1"/>
    <property type="molecule type" value="Genomic_DNA"/>
</dbReference>
<comment type="caution">
    <text evidence="1">The sequence shown here is derived from an EMBL/GenBank/DDBJ whole genome shotgun (WGS) entry which is preliminary data.</text>
</comment>
<organism evidence="1 2">
    <name type="scientific">Treponema medium ATCC 700293</name>
    <dbReference type="NCBI Taxonomy" id="1125700"/>
    <lineage>
        <taxon>Bacteria</taxon>
        <taxon>Pseudomonadati</taxon>
        <taxon>Spirochaetota</taxon>
        <taxon>Spirochaetia</taxon>
        <taxon>Spirochaetales</taxon>
        <taxon>Treponemataceae</taxon>
        <taxon>Treponema</taxon>
    </lineage>
</organism>
<reference evidence="1 2" key="1">
    <citation type="submission" date="2013-04" db="EMBL/GenBank/DDBJ databases">
        <title>The Genome Sequence of Treponema medium ATCC 700293.</title>
        <authorList>
            <consortium name="The Broad Institute Genomics Platform"/>
            <person name="Earl A."/>
            <person name="Ward D."/>
            <person name="Feldgarden M."/>
            <person name="Gevers D."/>
            <person name="Leonetti C."/>
            <person name="Blanton J.M."/>
            <person name="Dewhirst F.E."/>
            <person name="Izard J."/>
            <person name="Walker B."/>
            <person name="Young S."/>
            <person name="Zeng Q."/>
            <person name="Gargeya S."/>
            <person name="Fitzgerald M."/>
            <person name="Haas B."/>
            <person name="Abouelleil A."/>
            <person name="Allen A.W."/>
            <person name="Alvarado L."/>
            <person name="Arachchi H.M."/>
            <person name="Berlin A.M."/>
            <person name="Chapman S.B."/>
            <person name="Gainer-Dewar J."/>
            <person name="Goldberg J."/>
            <person name="Griggs A."/>
            <person name="Gujja S."/>
            <person name="Hansen M."/>
            <person name="Howarth C."/>
            <person name="Imamovic A."/>
            <person name="Ireland A."/>
            <person name="Larimer J."/>
            <person name="McCowan C."/>
            <person name="Murphy C."/>
            <person name="Pearson M."/>
            <person name="Poon T.W."/>
            <person name="Priest M."/>
            <person name="Roberts A."/>
            <person name="Saif S."/>
            <person name="Shea T."/>
            <person name="Sisk P."/>
            <person name="Sykes S."/>
            <person name="Wortman J."/>
            <person name="Nusbaum C."/>
            <person name="Birren B."/>
        </authorList>
    </citation>
    <scope>NUCLEOTIDE SEQUENCE [LARGE SCALE GENOMIC DNA]</scope>
    <source>
        <strain evidence="1 2">ATCC 700293</strain>
    </source>
</reference>
<dbReference type="Proteomes" id="UP000014634">
    <property type="component" value="Unassembled WGS sequence"/>
</dbReference>
<evidence type="ECO:0000313" key="2">
    <source>
        <dbReference type="Proteomes" id="UP000014634"/>
    </source>
</evidence>
<name>A0AA87NQY9_TREMD</name>
<sequence>MRNTTPCPFEIYGASALLVQRSTSVYFAEHKFDRCQTCFCLIRAASVPLLKVLNVAEPPWTAVVLRSSVFAQQTRR</sequence>
<accession>A0AA87NQY9</accession>
<gene>
    <name evidence="1" type="ORF">HMPREF9195_01939</name>
</gene>
<dbReference type="AlphaFoldDB" id="A0AA87NQY9"/>
<evidence type="ECO:0000313" key="1">
    <source>
        <dbReference type="EMBL" id="EPF28247.1"/>
    </source>
</evidence>
<proteinExistence type="predicted"/>